<dbReference type="STRING" id="392015.SAMN05421543_101483"/>
<keyword evidence="2" id="KW-1185">Reference proteome</keyword>
<name>A0A1I7FWC7_9BACL</name>
<reference evidence="2" key="1">
    <citation type="submission" date="2016-10" db="EMBL/GenBank/DDBJ databases">
        <authorList>
            <person name="Varghese N."/>
        </authorList>
    </citation>
    <scope>NUCLEOTIDE SEQUENCE [LARGE SCALE GENOMIC DNA]</scope>
    <source>
        <strain evidence="2">DSM 17980</strain>
    </source>
</reference>
<sequence>MADRKPISLDEIRRRAEGEVIDIPDWDGKGTIPVRVRRIDITPIILKAGVLPNSLKIAAQEIFEGKKPAAKQPDVELELEKLMPTLDAIAKECLLEPKYEDIQNIYPLTLNQKLALLTYVTGEVEQLRPFRGKQ</sequence>
<organism evidence="1 2">
    <name type="scientific">Alicyclobacillus macrosporangiidus</name>
    <dbReference type="NCBI Taxonomy" id="392015"/>
    <lineage>
        <taxon>Bacteria</taxon>
        <taxon>Bacillati</taxon>
        <taxon>Bacillota</taxon>
        <taxon>Bacilli</taxon>
        <taxon>Bacillales</taxon>
        <taxon>Alicyclobacillaceae</taxon>
        <taxon>Alicyclobacillus</taxon>
    </lineage>
</organism>
<dbReference type="AlphaFoldDB" id="A0A1I7FWC7"/>
<proteinExistence type="predicted"/>
<gene>
    <name evidence="1" type="ORF">SAMN05421543_101483</name>
</gene>
<dbReference type="EMBL" id="FPBV01000001">
    <property type="protein sequence ID" value="SFU40450.1"/>
    <property type="molecule type" value="Genomic_DNA"/>
</dbReference>
<dbReference type="OrthoDB" id="1907411at2"/>
<evidence type="ECO:0000313" key="2">
    <source>
        <dbReference type="Proteomes" id="UP000183508"/>
    </source>
</evidence>
<accession>A0A1I7FWC7</accession>
<dbReference type="RefSeq" id="WP_074949127.1">
    <property type="nucleotide sequence ID" value="NZ_FPBV01000001.1"/>
</dbReference>
<evidence type="ECO:0000313" key="1">
    <source>
        <dbReference type="EMBL" id="SFU40450.1"/>
    </source>
</evidence>
<dbReference type="Proteomes" id="UP000183508">
    <property type="component" value="Unassembled WGS sequence"/>
</dbReference>
<protein>
    <submittedName>
        <fullName evidence="1">Uncharacterized protein</fullName>
    </submittedName>
</protein>